<evidence type="ECO:0000313" key="1">
    <source>
        <dbReference type="EMBL" id="KAL3800825.1"/>
    </source>
</evidence>
<reference evidence="1 2" key="1">
    <citation type="journal article" date="2020" name="G3 (Bethesda)">
        <title>Improved Reference Genome for Cyclotella cryptica CCMP332, a Model for Cell Wall Morphogenesis, Salinity Adaptation, and Lipid Production in Diatoms (Bacillariophyta).</title>
        <authorList>
            <person name="Roberts W.R."/>
            <person name="Downey K.M."/>
            <person name="Ruck E.C."/>
            <person name="Traller J.C."/>
            <person name="Alverson A.J."/>
        </authorList>
    </citation>
    <scope>NUCLEOTIDE SEQUENCE [LARGE SCALE GENOMIC DNA]</scope>
    <source>
        <strain evidence="1 2">CCMP332</strain>
    </source>
</reference>
<dbReference type="AlphaFoldDB" id="A0ABD3QKR3"/>
<accession>A0ABD3QKR3</accession>
<sequence length="366" mass="41205">MPPPSPYYTKISRPPQTTYTERDYEEIYYHFDDYAAEILLSNASALISNPENPEQYEWEETILDEASQYEWESMKRSALFGLGCGIATFGLLRWRRGGMTSSPLGSSYSSRSSRGVYKFDPMPQKSASVSSSFQHQQQQQLYGNPPKSRVLLHAALSTILGSGISLLAIETDLFYPATHQNGDSTSTSSSSEMITPPPQWISPQIPLVPGRSMVSDLLCQPLTKEFRKFPKQLWQSGHQRGFENGYNNHLALYANGGWKDTKYYNSNPNASVVSLGEHRGGEISMDSGERGIYEQLVLDSLQGFIINCERRARYERKLRKISGKKDKSPVVIPRDGVPADEDLELDDIYFVDGVEEESVEDDDFGM</sequence>
<name>A0ABD3QKR3_9STRA</name>
<dbReference type="EMBL" id="JABMIG020000030">
    <property type="protein sequence ID" value="KAL3800825.1"/>
    <property type="molecule type" value="Genomic_DNA"/>
</dbReference>
<keyword evidence="2" id="KW-1185">Reference proteome</keyword>
<organism evidence="1 2">
    <name type="scientific">Cyclotella cryptica</name>
    <dbReference type="NCBI Taxonomy" id="29204"/>
    <lineage>
        <taxon>Eukaryota</taxon>
        <taxon>Sar</taxon>
        <taxon>Stramenopiles</taxon>
        <taxon>Ochrophyta</taxon>
        <taxon>Bacillariophyta</taxon>
        <taxon>Coscinodiscophyceae</taxon>
        <taxon>Thalassiosirophycidae</taxon>
        <taxon>Stephanodiscales</taxon>
        <taxon>Stephanodiscaceae</taxon>
        <taxon>Cyclotella</taxon>
    </lineage>
</organism>
<protein>
    <submittedName>
        <fullName evidence="1">Uncharacterized protein</fullName>
    </submittedName>
</protein>
<comment type="caution">
    <text evidence="1">The sequence shown here is derived from an EMBL/GenBank/DDBJ whole genome shotgun (WGS) entry which is preliminary data.</text>
</comment>
<gene>
    <name evidence="1" type="ORF">HJC23_001662</name>
</gene>
<dbReference type="Proteomes" id="UP001516023">
    <property type="component" value="Unassembled WGS sequence"/>
</dbReference>
<proteinExistence type="predicted"/>
<evidence type="ECO:0000313" key="2">
    <source>
        <dbReference type="Proteomes" id="UP001516023"/>
    </source>
</evidence>